<keyword evidence="2" id="KW-1185">Reference proteome</keyword>
<feature type="non-terminal residue" evidence="1">
    <location>
        <position position="85"/>
    </location>
</feature>
<proteinExistence type="predicted"/>
<gene>
    <name evidence="1" type="ORF">LYPA_23C018342</name>
</gene>
<reference evidence="1 2" key="1">
    <citation type="submission" date="2019-01" db="EMBL/GenBank/DDBJ databases">
        <authorList>
            <person name="Alioto T."/>
            <person name="Alioto T."/>
        </authorList>
    </citation>
    <scope>NUCLEOTIDE SEQUENCE [LARGE SCALE GENOMIC DNA]</scope>
</reference>
<dbReference type="EMBL" id="CAAGRJ010032073">
    <property type="protein sequence ID" value="VFV42484.1"/>
    <property type="molecule type" value="Genomic_DNA"/>
</dbReference>
<protein>
    <submittedName>
        <fullName evidence="1">Uncharacterized protein</fullName>
    </submittedName>
</protein>
<organism evidence="1 2">
    <name type="scientific">Lynx pardinus</name>
    <name type="common">Iberian lynx</name>
    <name type="synonym">Felis pardina</name>
    <dbReference type="NCBI Taxonomy" id="191816"/>
    <lineage>
        <taxon>Eukaryota</taxon>
        <taxon>Metazoa</taxon>
        <taxon>Chordata</taxon>
        <taxon>Craniata</taxon>
        <taxon>Vertebrata</taxon>
        <taxon>Euteleostomi</taxon>
        <taxon>Mammalia</taxon>
        <taxon>Eutheria</taxon>
        <taxon>Laurasiatheria</taxon>
        <taxon>Carnivora</taxon>
        <taxon>Feliformia</taxon>
        <taxon>Felidae</taxon>
        <taxon>Felinae</taxon>
        <taxon>Lynx</taxon>
    </lineage>
</organism>
<sequence>MRRQRQWKLYQMKEGLKVMARNLSKTDIRTMSDREFKVIIIKILTGLEKRVEGMSKILNTEIRNKIAETKGSINGMRNTLNEMNS</sequence>
<name>A0A485PDV0_LYNPA</name>
<accession>A0A485PDV0</accession>
<evidence type="ECO:0000313" key="1">
    <source>
        <dbReference type="EMBL" id="VFV42484.1"/>
    </source>
</evidence>
<evidence type="ECO:0000313" key="2">
    <source>
        <dbReference type="Proteomes" id="UP000386466"/>
    </source>
</evidence>
<dbReference type="Proteomes" id="UP000386466">
    <property type="component" value="Unassembled WGS sequence"/>
</dbReference>
<dbReference type="AlphaFoldDB" id="A0A485PDV0"/>